<name>A0ABY8FB09_9HYPH</name>
<organism evidence="1 2">
    <name type="scientific">Roseibium porphyridii</name>
    <dbReference type="NCBI Taxonomy" id="2866279"/>
    <lineage>
        <taxon>Bacteria</taxon>
        <taxon>Pseudomonadati</taxon>
        <taxon>Pseudomonadota</taxon>
        <taxon>Alphaproteobacteria</taxon>
        <taxon>Hyphomicrobiales</taxon>
        <taxon>Stappiaceae</taxon>
        <taxon>Roseibium</taxon>
    </lineage>
</organism>
<evidence type="ECO:0000313" key="2">
    <source>
        <dbReference type="Proteomes" id="UP001209803"/>
    </source>
</evidence>
<keyword evidence="2" id="KW-1185">Reference proteome</keyword>
<accession>A0ABY8FB09</accession>
<dbReference type="EMBL" id="CP120863">
    <property type="protein sequence ID" value="WFE90440.1"/>
    <property type="molecule type" value="Genomic_DNA"/>
</dbReference>
<proteinExistence type="predicted"/>
<sequence length="74" mass="7740">MPSSLGIAVTILSQVAGVQYAGNKSDCVHAIKALASHQDWSEGLLLLRAKAEQSFNGPSAAAGRPGVICLREMF</sequence>
<dbReference type="Proteomes" id="UP001209803">
    <property type="component" value="Chromosome"/>
</dbReference>
<protein>
    <submittedName>
        <fullName evidence="1">Uncharacterized protein</fullName>
    </submittedName>
</protein>
<gene>
    <name evidence="1" type="ORF">K1718_03560</name>
</gene>
<dbReference type="RefSeq" id="WP_265679724.1">
    <property type="nucleotide sequence ID" value="NZ_CP120863.1"/>
</dbReference>
<evidence type="ECO:0000313" key="1">
    <source>
        <dbReference type="EMBL" id="WFE90440.1"/>
    </source>
</evidence>
<reference evidence="1 2" key="1">
    <citation type="submission" date="2023-03" db="EMBL/GenBank/DDBJ databases">
        <title>Roseibium porphyridii sp. nov. and Roseibium rhodosorbium sp. nov. isolated from marine algae, Porphyridium cruentum and Rhodosorus marinus, respectively.</title>
        <authorList>
            <person name="Lee M.W."/>
            <person name="Choi B.J."/>
            <person name="Lee J.K."/>
            <person name="Choi D.G."/>
            <person name="Baek J.H."/>
            <person name="Bayburt H."/>
            <person name="Kim J.M."/>
            <person name="Han D.M."/>
            <person name="Kim K.H."/>
            <person name="Jeon C.O."/>
        </authorList>
    </citation>
    <scope>NUCLEOTIDE SEQUENCE [LARGE SCALE GENOMIC DNA]</scope>
    <source>
        <strain evidence="1 2">KMA01</strain>
    </source>
</reference>